<organism evidence="2 3">
    <name type="scientific">Canariomyces notabilis</name>
    <dbReference type="NCBI Taxonomy" id="2074819"/>
    <lineage>
        <taxon>Eukaryota</taxon>
        <taxon>Fungi</taxon>
        <taxon>Dikarya</taxon>
        <taxon>Ascomycota</taxon>
        <taxon>Pezizomycotina</taxon>
        <taxon>Sordariomycetes</taxon>
        <taxon>Sordariomycetidae</taxon>
        <taxon>Sordariales</taxon>
        <taxon>Chaetomiaceae</taxon>
        <taxon>Canariomyces</taxon>
    </lineage>
</organism>
<dbReference type="EMBL" id="MU853334">
    <property type="protein sequence ID" value="KAK4115516.1"/>
    <property type="molecule type" value="Genomic_DNA"/>
</dbReference>
<proteinExistence type="predicted"/>
<evidence type="ECO:0000313" key="2">
    <source>
        <dbReference type="EMBL" id="KAK4115516.1"/>
    </source>
</evidence>
<dbReference type="Proteomes" id="UP001302812">
    <property type="component" value="Unassembled WGS sequence"/>
</dbReference>
<name>A0AAN6TK17_9PEZI</name>
<dbReference type="RefSeq" id="XP_064673086.1">
    <property type="nucleotide sequence ID" value="XM_064814435.1"/>
</dbReference>
<gene>
    <name evidence="2" type="ORF">N656DRAFT_775404</name>
</gene>
<reference evidence="2" key="1">
    <citation type="journal article" date="2023" name="Mol. Phylogenet. Evol.">
        <title>Genome-scale phylogeny and comparative genomics of the fungal order Sordariales.</title>
        <authorList>
            <person name="Hensen N."/>
            <person name="Bonometti L."/>
            <person name="Westerberg I."/>
            <person name="Brannstrom I.O."/>
            <person name="Guillou S."/>
            <person name="Cros-Aarteil S."/>
            <person name="Calhoun S."/>
            <person name="Haridas S."/>
            <person name="Kuo A."/>
            <person name="Mondo S."/>
            <person name="Pangilinan J."/>
            <person name="Riley R."/>
            <person name="LaButti K."/>
            <person name="Andreopoulos B."/>
            <person name="Lipzen A."/>
            <person name="Chen C."/>
            <person name="Yan M."/>
            <person name="Daum C."/>
            <person name="Ng V."/>
            <person name="Clum A."/>
            <person name="Steindorff A."/>
            <person name="Ohm R.A."/>
            <person name="Martin F."/>
            <person name="Silar P."/>
            <person name="Natvig D.O."/>
            <person name="Lalanne C."/>
            <person name="Gautier V."/>
            <person name="Ament-Velasquez S.L."/>
            <person name="Kruys A."/>
            <person name="Hutchinson M.I."/>
            <person name="Powell A.J."/>
            <person name="Barry K."/>
            <person name="Miller A.N."/>
            <person name="Grigoriev I.V."/>
            <person name="Debuchy R."/>
            <person name="Gladieux P."/>
            <person name="Hiltunen Thoren M."/>
            <person name="Johannesson H."/>
        </authorList>
    </citation>
    <scope>NUCLEOTIDE SEQUENCE</scope>
    <source>
        <strain evidence="2">CBS 508.74</strain>
    </source>
</reference>
<keyword evidence="1" id="KW-0732">Signal</keyword>
<evidence type="ECO:0008006" key="4">
    <source>
        <dbReference type="Google" id="ProtNLM"/>
    </source>
</evidence>
<feature type="signal peptide" evidence="1">
    <location>
        <begin position="1"/>
        <end position="17"/>
    </location>
</feature>
<feature type="chain" id="PRO_5042826630" description="Fungal calcium binding protein domain-containing protein" evidence="1">
    <location>
        <begin position="18"/>
        <end position="104"/>
    </location>
</feature>
<dbReference type="AlphaFoldDB" id="A0AAN6TK17"/>
<evidence type="ECO:0000313" key="3">
    <source>
        <dbReference type="Proteomes" id="UP001302812"/>
    </source>
</evidence>
<accession>A0AAN6TK17</accession>
<reference evidence="2" key="2">
    <citation type="submission" date="2023-05" db="EMBL/GenBank/DDBJ databases">
        <authorList>
            <consortium name="Lawrence Berkeley National Laboratory"/>
            <person name="Steindorff A."/>
            <person name="Hensen N."/>
            <person name="Bonometti L."/>
            <person name="Westerberg I."/>
            <person name="Brannstrom I.O."/>
            <person name="Guillou S."/>
            <person name="Cros-Aarteil S."/>
            <person name="Calhoun S."/>
            <person name="Haridas S."/>
            <person name="Kuo A."/>
            <person name="Mondo S."/>
            <person name="Pangilinan J."/>
            <person name="Riley R."/>
            <person name="Labutti K."/>
            <person name="Andreopoulos B."/>
            <person name="Lipzen A."/>
            <person name="Chen C."/>
            <person name="Yanf M."/>
            <person name="Daum C."/>
            <person name="Ng V."/>
            <person name="Clum A."/>
            <person name="Ohm R."/>
            <person name="Martin F."/>
            <person name="Silar P."/>
            <person name="Natvig D."/>
            <person name="Lalanne C."/>
            <person name="Gautier V."/>
            <person name="Ament-Velasquez S.L."/>
            <person name="Kruys A."/>
            <person name="Hutchinson M.I."/>
            <person name="Powell A.J."/>
            <person name="Barry K."/>
            <person name="Miller A.N."/>
            <person name="Grigoriev I.V."/>
            <person name="Debuchy R."/>
            <person name="Gladieux P."/>
            <person name="Thoren M.H."/>
            <person name="Johannesson H."/>
        </authorList>
    </citation>
    <scope>NUCLEOTIDE SEQUENCE</scope>
    <source>
        <strain evidence="2">CBS 508.74</strain>
    </source>
</reference>
<comment type="caution">
    <text evidence="2">The sequence shown here is derived from an EMBL/GenBank/DDBJ whole genome shotgun (WGS) entry which is preliminary data.</text>
</comment>
<keyword evidence="3" id="KW-1185">Reference proteome</keyword>
<protein>
    <recommendedName>
        <fullName evidence="4">Fungal calcium binding protein domain-containing protein</fullName>
    </recommendedName>
</protein>
<evidence type="ECO:0000256" key="1">
    <source>
        <dbReference type="SAM" id="SignalP"/>
    </source>
</evidence>
<sequence length="104" mass="10840">MKLAITSTLALLTAAMAAPSSNLVHSGVTPRAEFNQAEVFSFAPSAACNVLSCIGVIGQALCIADAIDRDDYAAILKCADRKELCGCAGCFNDLSDFLTKYGLC</sequence>
<dbReference type="GeneID" id="89938560"/>